<evidence type="ECO:0000313" key="1">
    <source>
        <dbReference type="EMBL" id="KAI3731702.1"/>
    </source>
</evidence>
<accession>A0ACB9CBM1</accession>
<reference evidence="2" key="1">
    <citation type="journal article" date="2022" name="Mol. Ecol. Resour.">
        <title>The genomes of chicory, endive, great burdock and yacon provide insights into Asteraceae palaeo-polyploidization history and plant inulin production.</title>
        <authorList>
            <person name="Fan W."/>
            <person name="Wang S."/>
            <person name="Wang H."/>
            <person name="Wang A."/>
            <person name="Jiang F."/>
            <person name="Liu H."/>
            <person name="Zhao H."/>
            <person name="Xu D."/>
            <person name="Zhang Y."/>
        </authorList>
    </citation>
    <scope>NUCLEOTIDE SEQUENCE [LARGE SCALE GENOMIC DNA]</scope>
    <source>
        <strain evidence="2">cv. Yunnan</strain>
    </source>
</reference>
<name>A0ACB9CBM1_9ASTR</name>
<dbReference type="Proteomes" id="UP001056120">
    <property type="component" value="Linkage Group LG21"/>
</dbReference>
<protein>
    <submittedName>
        <fullName evidence="1">Uncharacterized protein</fullName>
    </submittedName>
</protein>
<sequence>MLSFAIEIYSLHINCGGKEVSINNTIKYKVDTERKGASQYHSDDNWAFSSTGNFLDGNRGPNDYIISNTSTLHNISAFDTELYKTARIAAISLTYYGLCLMNGNYSVRLHFAEIVFTQDNSFTSLGKRVYDVYVQIAFLKCGDLPVGRRYQLA</sequence>
<gene>
    <name evidence="1" type="ORF">L1987_62891</name>
</gene>
<organism evidence="1 2">
    <name type="scientific">Smallanthus sonchifolius</name>
    <dbReference type="NCBI Taxonomy" id="185202"/>
    <lineage>
        <taxon>Eukaryota</taxon>
        <taxon>Viridiplantae</taxon>
        <taxon>Streptophyta</taxon>
        <taxon>Embryophyta</taxon>
        <taxon>Tracheophyta</taxon>
        <taxon>Spermatophyta</taxon>
        <taxon>Magnoliopsida</taxon>
        <taxon>eudicotyledons</taxon>
        <taxon>Gunneridae</taxon>
        <taxon>Pentapetalae</taxon>
        <taxon>asterids</taxon>
        <taxon>campanulids</taxon>
        <taxon>Asterales</taxon>
        <taxon>Asteraceae</taxon>
        <taxon>Asteroideae</taxon>
        <taxon>Heliantheae alliance</taxon>
        <taxon>Millerieae</taxon>
        <taxon>Smallanthus</taxon>
    </lineage>
</organism>
<comment type="caution">
    <text evidence="1">The sequence shown here is derived from an EMBL/GenBank/DDBJ whole genome shotgun (WGS) entry which is preliminary data.</text>
</comment>
<evidence type="ECO:0000313" key="2">
    <source>
        <dbReference type="Proteomes" id="UP001056120"/>
    </source>
</evidence>
<proteinExistence type="predicted"/>
<keyword evidence="2" id="KW-1185">Reference proteome</keyword>
<dbReference type="EMBL" id="CM042038">
    <property type="protein sequence ID" value="KAI3731702.1"/>
    <property type="molecule type" value="Genomic_DNA"/>
</dbReference>
<reference evidence="1 2" key="2">
    <citation type="journal article" date="2022" name="Mol. Ecol. Resour.">
        <title>The genomes of chicory, endive, great burdock and yacon provide insights into Asteraceae paleo-polyploidization history and plant inulin production.</title>
        <authorList>
            <person name="Fan W."/>
            <person name="Wang S."/>
            <person name="Wang H."/>
            <person name="Wang A."/>
            <person name="Jiang F."/>
            <person name="Liu H."/>
            <person name="Zhao H."/>
            <person name="Xu D."/>
            <person name="Zhang Y."/>
        </authorList>
    </citation>
    <scope>NUCLEOTIDE SEQUENCE [LARGE SCALE GENOMIC DNA]</scope>
    <source>
        <strain evidence="2">cv. Yunnan</strain>
        <tissue evidence="1">Leaves</tissue>
    </source>
</reference>